<dbReference type="PANTHER" id="PTHR45138">
    <property type="entry name" value="REGULATORY COMPONENTS OF SENSORY TRANSDUCTION SYSTEM"/>
    <property type="match status" value="1"/>
</dbReference>
<dbReference type="EMBL" id="JBHTMN010000007">
    <property type="protein sequence ID" value="MFD1382860.1"/>
    <property type="molecule type" value="Genomic_DNA"/>
</dbReference>
<evidence type="ECO:0000313" key="5">
    <source>
        <dbReference type="EMBL" id="MFD1382860.1"/>
    </source>
</evidence>
<evidence type="ECO:0000256" key="2">
    <source>
        <dbReference type="ARBA" id="ARBA00034247"/>
    </source>
</evidence>
<evidence type="ECO:0000256" key="3">
    <source>
        <dbReference type="SAM" id="Phobius"/>
    </source>
</evidence>
<keyword evidence="3" id="KW-0812">Transmembrane</keyword>
<dbReference type="Pfam" id="PF00990">
    <property type="entry name" value="GGDEF"/>
    <property type="match status" value="1"/>
</dbReference>
<dbReference type="EC" id="2.7.7.65" evidence="1"/>
<evidence type="ECO:0000256" key="1">
    <source>
        <dbReference type="ARBA" id="ARBA00012528"/>
    </source>
</evidence>
<comment type="caution">
    <text evidence="5">The sequence shown here is derived from an EMBL/GenBank/DDBJ whole genome shotgun (WGS) entry which is preliminary data.</text>
</comment>
<evidence type="ECO:0000259" key="4">
    <source>
        <dbReference type="PROSITE" id="PS50887"/>
    </source>
</evidence>
<sequence length="588" mass="66202">MKRISLWGLIVVPFALLAILGGATVYILSTVTLANVSDNVGWHYMREIESRVYDRVTEFMAPLDTVVQVNRDAISYHPEYLDDLDVLAGRFYEQAVAYPYMTFVSFATADGRYVNSTRDPFGSSHHVATNYTRGPNFLDAFNYDPVDFVGTHIESEPTFKGYDPRTRPFYQDALQQDGMTWSAIEPYFGYESLGVGLSAPIYAQDGTLLGVTATSVALVSLDKFLQSIELVDDSYVFLAEANGDLIATSRDQALFSEEAGAMKRVSLSTYQDPLFQLAGTQLAEGTRQIEMDGKGYLYHVRPVPLPYGQTWYVGVLIPESYYKNILSDYSEALMWIVLLMFLSIALAGSFVARFIARPILQLNQAATSHSLEQIRNLPRPFSRVREINSLGRRLQNMAYRLSDAMQNLEQKVAQRTSDLKDENETLMEQSTTDELTGLYNRRGFKLLSEQALKQAQDQDLSLTMVLCDIDHFKMVNDSLGHSVGDQALAVVASVLKEHFRSEDICVRYGGEEFMLIIVGMTRGDVMKRLNLVRQALCDHPDLPERRITLSFGVTHLDPPVDTPLEILIQEVDTKLYRAKHEGRDKIVG</sequence>
<dbReference type="CDD" id="cd01949">
    <property type="entry name" value="GGDEF"/>
    <property type="match status" value="1"/>
</dbReference>
<reference evidence="6" key="1">
    <citation type="journal article" date="2019" name="Int. J. Syst. Evol. Microbiol.">
        <title>The Global Catalogue of Microorganisms (GCM) 10K type strain sequencing project: providing services to taxonomists for standard genome sequencing and annotation.</title>
        <authorList>
            <consortium name="The Broad Institute Genomics Platform"/>
            <consortium name="The Broad Institute Genome Sequencing Center for Infectious Disease"/>
            <person name="Wu L."/>
            <person name="Ma J."/>
        </authorList>
    </citation>
    <scope>NUCLEOTIDE SEQUENCE [LARGE SCALE GENOMIC DNA]</scope>
    <source>
        <strain evidence="6">JCM 30774</strain>
    </source>
</reference>
<keyword evidence="5" id="KW-0548">Nucleotidyltransferase</keyword>
<dbReference type="Gene3D" id="6.10.340.10">
    <property type="match status" value="1"/>
</dbReference>
<feature type="domain" description="GGDEF" evidence="4">
    <location>
        <begin position="460"/>
        <end position="588"/>
    </location>
</feature>
<dbReference type="GO" id="GO:0052621">
    <property type="term" value="F:diguanylate cyclase activity"/>
    <property type="evidence" value="ECO:0007669"/>
    <property type="project" value="UniProtKB-EC"/>
</dbReference>
<dbReference type="InterPro" id="IPR043128">
    <property type="entry name" value="Rev_trsase/Diguanyl_cyclase"/>
</dbReference>
<keyword evidence="5" id="KW-0808">Transferase</keyword>
<organism evidence="5 6">
    <name type="scientific">Rhodanobacter aciditrophus</name>
    <dbReference type="NCBI Taxonomy" id="1623218"/>
    <lineage>
        <taxon>Bacteria</taxon>
        <taxon>Pseudomonadati</taxon>
        <taxon>Pseudomonadota</taxon>
        <taxon>Gammaproteobacteria</taxon>
        <taxon>Lysobacterales</taxon>
        <taxon>Rhodanobacteraceae</taxon>
        <taxon>Rhodanobacter</taxon>
    </lineage>
</organism>
<keyword evidence="3" id="KW-1133">Transmembrane helix</keyword>
<keyword evidence="3" id="KW-0472">Membrane</keyword>
<accession>A0ABW4B0A9</accession>
<dbReference type="NCBIfam" id="TIGR00254">
    <property type="entry name" value="GGDEF"/>
    <property type="match status" value="1"/>
</dbReference>
<name>A0ABW4B0A9_9GAMM</name>
<dbReference type="Gene3D" id="3.30.450.20">
    <property type="entry name" value="PAS domain"/>
    <property type="match status" value="1"/>
</dbReference>
<dbReference type="PANTHER" id="PTHR45138:SF9">
    <property type="entry name" value="DIGUANYLATE CYCLASE DGCM-RELATED"/>
    <property type="match status" value="1"/>
</dbReference>
<keyword evidence="6" id="KW-1185">Reference proteome</keyword>
<evidence type="ECO:0000313" key="6">
    <source>
        <dbReference type="Proteomes" id="UP001597059"/>
    </source>
</evidence>
<proteinExistence type="predicted"/>
<dbReference type="SMART" id="SM00267">
    <property type="entry name" value="GGDEF"/>
    <property type="match status" value="1"/>
</dbReference>
<dbReference type="InterPro" id="IPR000160">
    <property type="entry name" value="GGDEF_dom"/>
</dbReference>
<dbReference type="RefSeq" id="WP_377366041.1">
    <property type="nucleotide sequence ID" value="NZ_JBHTMN010000007.1"/>
</dbReference>
<protein>
    <recommendedName>
        <fullName evidence="1">diguanylate cyclase</fullName>
        <ecNumber evidence="1">2.7.7.65</ecNumber>
    </recommendedName>
</protein>
<dbReference type="Gene3D" id="3.30.70.270">
    <property type="match status" value="1"/>
</dbReference>
<dbReference type="Proteomes" id="UP001597059">
    <property type="component" value="Unassembled WGS sequence"/>
</dbReference>
<dbReference type="PROSITE" id="PS50887">
    <property type="entry name" value="GGDEF"/>
    <property type="match status" value="1"/>
</dbReference>
<feature type="transmembrane region" description="Helical" evidence="3">
    <location>
        <begin position="332"/>
        <end position="356"/>
    </location>
</feature>
<gene>
    <name evidence="5" type="ORF">ACFQ45_05765</name>
</gene>
<dbReference type="InterPro" id="IPR050469">
    <property type="entry name" value="Diguanylate_Cyclase"/>
</dbReference>
<dbReference type="InterPro" id="IPR029787">
    <property type="entry name" value="Nucleotide_cyclase"/>
</dbReference>
<comment type="catalytic activity">
    <reaction evidence="2">
        <text>2 GTP = 3',3'-c-di-GMP + 2 diphosphate</text>
        <dbReference type="Rhea" id="RHEA:24898"/>
        <dbReference type="ChEBI" id="CHEBI:33019"/>
        <dbReference type="ChEBI" id="CHEBI:37565"/>
        <dbReference type="ChEBI" id="CHEBI:58805"/>
        <dbReference type="EC" id="2.7.7.65"/>
    </reaction>
</comment>
<dbReference type="SUPFAM" id="SSF55073">
    <property type="entry name" value="Nucleotide cyclase"/>
    <property type="match status" value="1"/>
</dbReference>